<name>A0A5N6TLC2_ASPAV</name>
<accession>A0A5N6TLC2</accession>
<sequence>MNLPDDLTRKRHHSIPFLGTLLSARTYYFSLSYGSRTYLTNMHQFKYAKKFYILDDHTEALEPSREELSGMFTHGLSVTVR</sequence>
<keyword evidence="2" id="KW-1185">Reference proteome</keyword>
<evidence type="ECO:0000313" key="2">
    <source>
        <dbReference type="Proteomes" id="UP000325780"/>
    </source>
</evidence>
<organism evidence="1 2">
    <name type="scientific">Aspergillus avenaceus</name>
    <dbReference type="NCBI Taxonomy" id="36643"/>
    <lineage>
        <taxon>Eukaryota</taxon>
        <taxon>Fungi</taxon>
        <taxon>Dikarya</taxon>
        <taxon>Ascomycota</taxon>
        <taxon>Pezizomycotina</taxon>
        <taxon>Eurotiomycetes</taxon>
        <taxon>Eurotiomycetidae</taxon>
        <taxon>Eurotiales</taxon>
        <taxon>Aspergillaceae</taxon>
        <taxon>Aspergillus</taxon>
        <taxon>Aspergillus subgen. Circumdati</taxon>
    </lineage>
</organism>
<reference evidence="1 2" key="1">
    <citation type="submission" date="2019-04" db="EMBL/GenBank/DDBJ databases">
        <title>Friends and foes A comparative genomics study of 23 Aspergillus species from section Flavi.</title>
        <authorList>
            <consortium name="DOE Joint Genome Institute"/>
            <person name="Kjaerbolling I."/>
            <person name="Vesth T."/>
            <person name="Frisvad J.C."/>
            <person name="Nybo J.L."/>
            <person name="Theobald S."/>
            <person name="Kildgaard S."/>
            <person name="Isbrandt T."/>
            <person name="Kuo A."/>
            <person name="Sato A."/>
            <person name="Lyhne E.K."/>
            <person name="Kogle M.E."/>
            <person name="Wiebenga A."/>
            <person name="Kun R.S."/>
            <person name="Lubbers R.J."/>
            <person name="Makela M.R."/>
            <person name="Barry K."/>
            <person name="Chovatia M."/>
            <person name="Clum A."/>
            <person name="Daum C."/>
            <person name="Haridas S."/>
            <person name="He G."/>
            <person name="LaButti K."/>
            <person name="Lipzen A."/>
            <person name="Mondo S."/>
            <person name="Riley R."/>
            <person name="Salamov A."/>
            <person name="Simmons B.A."/>
            <person name="Magnuson J.K."/>
            <person name="Henrissat B."/>
            <person name="Mortensen U.H."/>
            <person name="Larsen T.O."/>
            <person name="Devries R.P."/>
            <person name="Grigoriev I.V."/>
            <person name="Machida M."/>
            <person name="Baker S.E."/>
            <person name="Andersen M.R."/>
        </authorList>
    </citation>
    <scope>NUCLEOTIDE SEQUENCE [LARGE SCALE GENOMIC DNA]</scope>
    <source>
        <strain evidence="1 2">IBT 18842</strain>
    </source>
</reference>
<evidence type="ECO:0000313" key="1">
    <source>
        <dbReference type="EMBL" id="KAE8146891.1"/>
    </source>
</evidence>
<protein>
    <submittedName>
        <fullName evidence="1">Uncharacterized protein</fullName>
    </submittedName>
</protein>
<gene>
    <name evidence="1" type="ORF">BDV25DRAFT_143256</name>
</gene>
<dbReference type="EMBL" id="ML742237">
    <property type="protein sequence ID" value="KAE8146891.1"/>
    <property type="molecule type" value="Genomic_DNA"/>
</dbReference>
<proteinExistence type="predicted"/>
<dbReference type="AlphaFoldDB" id="A0A5N6TLC2"/>
<dbReference type="Proteomes" id="UP000325780">
    <property type="component" value="Unassembled WGS sequence"/>
</dbReference>